<evidence type="ECO:0000313" key="4">
    <source>
        <dbReference type="Proteomes" id="UP000215450"/>
    </source>
</evidence>
<evidence type="ECO:0000313" key="2">
    <source>
        <dbReference type="EMBL" id="SMQ11944.1"/>
    </source>
</evidence>
<feature type="transmembrane region" description="Helical" evidence="1">
    <location>
        <begin position="68"/>
        <end position="90"/>
    </location>
</feature>
<evidence type="ECO:0000313" key="3">
    <source>
        <dbReference type="EMBL" id="SNB82467.1"/>
    </source>
</evidence>
<keyword evidence="1" id="KW-1133">Transmembrane helix</keyword>
<keyword evidence="1" id="KW-0812">Transmembrane</keyword>
<dbReference type="AlphaFoldDB" id="A0A238TDL3"/>
<reference evidence="3 4" key="2">
    <citation type="submission" date="2017-06" db="EMBL/GenBank/DDBJ databases">
        <authorList>
            <person name="Kim H.J."/>
            <person name="Triplett B.A."/>
        </authorList>
    </citation>
    <scope>NUCLEOTIDE SEQUENCE [LARGE SCALE GENOMIC DNA]</scope>
    <source>
        <strain evidence="3">Kingella_eburonensis</strain>
    </source>
</reference>
<keyword evidence="1" id="KW-0472">Membrane</keyword>
<accession>A0A238TDL3</accession>
<proteinExistence type="predicted"/>
<reference evidence="2" key="1">
    <citation type="submission" date="2017-05" db="EMBL/GenBank/DDBJ databases">
        <authorList>
            <person name="Song R."/>
            <person name="Chenine A.L."/>
            <person name="Ruprecht R.M."/>
        </authorList>
    </citation>
    <scope>NUCLEOTIDE SEQUENCE</scope>
    <source>
        <strain evidence="2">Kingella_eburonensis</strain>
    </source>
</reference>
<dbReference type="EMBL" id="FXUV02000065">
    <property type="protein sequence ID" value="SNB82467.1"/>
    <property type="molecule type" value="Genomic_DNA"/>
</dbReference>
<dbReference type="Proteomes" id="UP000215450">
    <property type="component" value="Unassembled WGS sequence"/>
</dbReference>
<feature type="transmembrane region" description="Helical" evidence="1">
    <location>
        <begin position="27"/>
        <end position="48"/>
    </location>
</feature>
<feature type="transmembrane region" description="Helical" evidence="1">
    <location>
        <begin position="5"/>
        <end position="21"/>
    </location>
</feature>
<feature type="transmembrane region" description="Helical" evidence="1">
    <location>
        <begin position="102"/>
        <end position="121"/>
    </location>
</feature>
<gene>
    <name evidence="3" type="ORF">KEBURONENSIS_00530</name>
    <name evidence="2" type="ORF">KEBURONENSIS_00950</name>
</gene>
<protein>
    <submittedName>
        <fullName evidence="3">Uncharacterized protein</fullName>
    </submittedName>
</protein>
<evidence type="ECO:0000256" key="1">
    <source>
        <dbReference type="SAM" id="Phobius"/>
    </source>
</evidence>
<dbReference type="EMBL" id="FXUV01000011">
    <property type="protein sequence ID" value="SMQ11944.1"/>
    <property type="molecule type" value="Genomic_DNA"/>
</dbReference>
<sequence length="148" mass="17150">MSDRILATFSILFLAVLIYLDNGFTTLGGWLCLLISCTFFAIFAYFGIVEKRPHASRLETFLATSFKWISRLLSGMVILLFSGWTLYLVYKTWQKGDILGGLFFALFGMGFIGFLIHFFLYGQAEGRTGFRANCLAHEKRKKRYHWKW</sequence>
<keyword evidence="4" id="KW-1185">Reference proteome</keyword>
<dbReference type="RefSeq" id="WP_095062059.1">
    <property type="nucleotide sequence ID" value="NZ_FXUV02000065.1"/>
</dbReference>
<dbReference type="STRING" id="1522312.GCA_900177895_01330"/>
<name>A0A238TDL3_9NEIS</name>
<organism evidence="3 4">
    <name type="scientific">Kingella negevensis</name>
    <dbReference type="NCBI Taxonomy" id="1522312"/>
    <lineage>
        <taxon>Bacteria</taxon>
        <taxon>Pseudomonadati</taxon>
        <taxon>Pseudomonadota</taxon>
        <taxon>Betaproteobacteria</taxon>
        <taxon>Neisseriales</taxon>
        <taxon>Neisseriaceae</taxon>
        <taxon>Kingella</taxon>
    </lineage>
</organism>